<comment type="catalytic activity">
    <reaction evidence="5">
        <text>L-glutaminyl-[peptide chain release factor] + S-adenosyl-L-methionine = N(5)-methyl-L-glutaminyl-[peptide chain release factor] + S-adenosyl-L-homocysteine + H(+)</text>
        <dbReference type="Rhea" id="RHEA:42896"/>
        <dbReference type="Rhea" id="RHEA-COMP:10271"/>
        <dbReference type="Rhea" id="RHEA-COMP:10272"/>
        <dbReference type="ChEBI" id="CHEBI:15378"/>
        <dbReference type="ChEBI" id="CHEBI:30011"/>
        <dbReference type="ChEBI" id="CHEBI:57856"/>
        <dbReference type="ChEBI" id="CHEBI:59789"/>
        <dbReference type="ChEBI" id="CHEBI:61891"/>
        <dbReference type="EC" id="2.1.1.297"/>
    </reaction>
</comment>
<dbReference type="AlphaFoldDB" id="A0A381V0C7"/>
<dbReference type="CDD" id="cd02440">
    <property type="entry name" value="AdoMet_MTases"/>
    <property type="match status" value="1"/>
</dbReference>
<dbReference type="InterPro" id="IPR002052">
    <property type="entry name" value="DNA_methylase_N6_adenine_CS"/>
</dbReference>
<dbReference type="InterPro" id="IPR040758">
    <property type="entry name" value="PrmC_N"/>
</dbReference>
<dbReference type="NCBIfam" id="TIGR00536">
    <property type="entry name" value="hemK_fam"/>
    <property type="match status" value="1"/>
</dbReference>
<protein>
    <recommendedName>
        <fullName evidence="1">peptide chain release factor N(5)-glutamine methyltransferase</fullName>
        <ecNumber evidence="1">2.1.1.297</ecNumber>
    </recommendedName>
</protein>
<keyword evidence="2" id="KW-0489">Methyltransferase</keyword>
<dbReference type="InterPro" id="IPR029063">
    <property type="entry name" value="SAM-dependent_MTases_sf"/>
</dbReference>
<dbReference type="GO" id="GO:0003676">
    <property type="term" value="F:nucleic acid binding"/>
    <property type="evidence" value="ECO:0007669"/>
    <property type="project" value="InterPro"/>
</dbReference>
<feature type="domain" description="Methyltransferase small" evidence="6">
    <location>
        <begin position="106"/>
        <end position="192"/>
    </location>
</feature>
<evidence type="ECO:0000256" key="2">
    <source>
        <dbReference type="ARBA" id="ARBA00022603"/>
    </source>
</evidence>
<dbReference type="InterPro" id="IPR050320">
    <property type="entry name" value="N5-glutamine_MTase"/>
</dbReference>
<organism evidence="8">
    <name type="scientific">marine metagenome</name>
    <dbReference type="NCBI Taxonomy" id="408172"/>
    <lineage>
        <taxon>unclassified sequences</taxon>
        <taxon>metagenomes</taxon>
        <taxon>ecological metagenomes</taxon>
    </lineage>
</organism>
<accession>A0A381V0C7</accession>
<feature type="domain" description="Release factor glutamine methyltransferase N-terminal" evidence="7">
    <location>
        <begin position="19"/>
        <end position="75"/>
    </location>
</feature>
<dbReference type="InterPro" id="IPR007848">
    <property type="entry name" value="Small_mtfrase_dom"/>
</dbReference>
<dbReference type="EC" id="2.1.1.297" evidence="1"/>
<sequence>MTQSVQGFIKKTVACSERGEYIKALDLEFMACSLLGIERSKLFSSSITLEKKDKTKFLSMIRRRNKGEPLAYILGSKGFWNLDIEVNNKVLVPRPETEIIVEDVLSNINQKYLNVLDLGTGSGAIGLSLKKEKKEWNVYCSDLSEDALEVTQRNSLKHNLNIHLICCNWLNAFKPNSIDLLISNPPYVKEGDIRLHSDGLNFEPSNALVSGITGMEHLFAIASFSKRHLKKRGYLYLEHSPDQAKELKLFLKELNFKNISEIFDLNGDKRAIKAQNF</sequence>
<reference evidence="8" key="1">
    <citation type="submission" date="2018-05" db="EMBL/GenBank/DDBJ databases">
        <authorList>
            <person name="Lanie J.A."/>
            <person name="Ng W.-L."/>
            <person name="Kazmierczak K.M."/>
            <person name="Andrzejewski T.M."/>
            <person name="Davidsen T.M."/>
            <person name="Wayne K.J."/>
            <person name="Tettelin H."/>
            <person name="Glass J.I."/>
            <person name="Rusch D."/>
            <person name="Podicherti R."/>
            <person name="Tsui H.-C.T."/>
            <person name="Winkler M.E."/>
        </authorList>
    </citation>
    <scope>NUCLEOTIDE SEQUENCE</scope>
</reference>
<dbReference type="PANTHER" id="PTHR18895">
    <property type="entry name" value="HEMK METHYLTRANSFERASE"/>
    <property type="match status" value="1"/>
</dbReference>
<dbReference type="NCBIfam" id="TIGR03534">
    <property type="entry name" value="RF_mod_PrmC"/>
    <property type="match status" value="1"/>
</dbReference>
<dbReference type="EMBL" id="UINC01007322">
    <property type="protein sequence ID" value="SVA32673.1"/>
    <property type="molecule type" value="Genomic_DNA"/>
</dbReference>
<dbReference type="InterPro" id="IPR004556">
    <property type="entry name" value="HemK-like"/>
</dbReference>
<evidence type="ECO:0000256" key="3">
    <source>
        <dbReference type="ARBA" id="ARBA00022679"/>
    </source>
</evidence>
<evidence type="ECO:0000259" key="6">
    <source>
        <dbReference type="Pfam" id="PF05175"/>
    </source>
</evidence>
<dbReference type="Pfam" id="PF05175">
    <property type="entry name" value="MTS"/>
    <property type="match status" value="1"/>
</dbReference>
<evidence type="ECO:0000256" key="1">
    <source>
        <dbReference type="ARBA" id="ARBA00012771"/>
    </source>
</evidence>
<keyword evidence="4" id="KW-0949">S-adenosyl-L-methionine</keyword>
<dbReference type="PANTHER" id="PTHR18895:SF74">
    <property type="entry name" value="MTRF1L RELEASE FACTOR GLUTAMINE METHYLTRANSFERASE"/>
    <property type="match status" value="1"/>
</dbReference>
<dbReference type="Gene3D" id="1.10.8.10">
    <property type="entry name" value="DNA helicase RuvA subunit, C-terminal domain"/>
    <property type="match status" value="1"/>
</dbReference>
<dbReference type="Gene3D" id="3.40.50.150">
    <property type="entry name" value="Vaccinia Virus protein VP39"/>
    <property type="match status" value="1"/>
</dbReference>
<name>A0A381V0C7_9ZZZZ</name>
<dbReference type="SUPFAM" id="SSF53335">
    <property type="entry name" value="S-adenosyl-L-methionine-dependent methyltransferases"/>
    <property type="match status" value="1"/>
</dbReference>
<keyword evidence="3" id="KW-0808">Transferase</keyword>
<dbReference type="Pfam" id="PF17827">
    <property type="entry name" value="PrmC_N"/>
    <property type="match status" value="1"/>
</dbReference>
<dbReference type="GO" id="GO:0032259">
    <property type="term" value="P:methylation"/>
    <property type="evidence" value="ECO:0007669"/>
    <property type="project" value="UniProtKB-KW"/>
</dbReference>
<proteinExistence type="predicted"/>
<evidence type="ECO:0000256" key="4">
    <source>
        <dbReference type="ARBA" id="ARBA00022691"/>
    </source>
</evidence>
<gene>
    <name evidence="8" type="ORF">METZ01_LOCUS85527</name>
</gene>
<evidence type="ECO:0000259" key="7">
    <source>
        <dbReference type="Pfam" id="PF17827"/>
    </source>
</evidence>
<dbReference type="GO" id="GO:0102559">
    <property type="term" value="F:peptide chain release factor N(5)-glutamine methyltransferase activity"/>
    <property type="evidence" value="ECO:0007669"/>
    <property type="project" value="UniProtKB-EC"/>
</dbReference>
<dbReference type="PROSITE" id="PS00092">
    <property type="entry name" value="N6_MTASE"/>
    <property type="match status" value="1"/>
</dbReference>
<evidence type="ECO:0000256" key="5">
    <source>
        <dbReference type="ARBA" id="ARBA00048391"/>
    </source>
</evidence>
<dbReference type="InterPro" id="IPR019874">
    <property type="entry name" value="RF_methyltr_PrmC"/>
</dbReference>
<evidence type="ECO:0000313" key="8">
    <source>
        <dbReference type="EMBL" id="SVA32673.1"/>
    </source>
</evidence>